<dbReference type="PANTHER" id="PTHR22589:SF103">
    <property type="entry name" value="CARNITINE O-ACETYL-TRANSFERASE, ISOFORM A-RELATED"/>
    <property type="match status" value="1"/>
</dbReference>
<evidence type="ECO:0000256" key="2">
    <source>
        <dbReference type="ARBA" id="ARBA00022679"/>
    </source>
</evidence>
<evidence type="ECO:0000256" key="1">
    <source>
        <dbReference type="ARBA" id="ARBA00005232"/>
    </source>
</evidence>
<dbReference type="EMBL" id="JBBCAQ010000020">
    <property type="protein sequence ID" value="KAK7593027.1"/>
    <property type="molecule type" value="Genomic_DNA"/>
</dbReference>
<feature type="domain" description="Choline/carnitine acyltransferase" evidence="6">
    <location>
        <begin position="53"/>
        <end position="618"/>
    </location>
</feature>
<evidence type="ECO:0000313" key="7">
    <source>
        <dbReference type="EMBL" id="KAK7593027.1"/>
    </source>
</evidence>
<dbReference type="InterPro" id="IPR023213">
    <property type="entry name" value="CAT-like_dom_sf"/>
</dbReference>
<dbReference type="InterPro" id="IPR000542">
    <property type="entry name" value="Carn_acyl_trans"/>
</dbReference>
<comment type="caution">
    <text evidence="7">The sequence shown here is derived from an EMBL/GenBank/DDBJ whole genome shotgun (WGS) entry which is preliminary data.</text>
</comment>
<accession>A0AAN9TK03</accession>
<keyword evidence="8" id="KW-1185">Reference proteome</keyword>
<dbReference type="Gene3D" id="3.30.559.70">
    <property type="entry name" value="Choline/Carnitine o-acyltransferase, domain 2"/>
    <property type="match status" value="1"/>
</dbReference>
<dbReference type="SUPFAM" id="SSF52777">
    <property type="entry name" value="CoA-dependent acyltransferases"/>
    <property type="match status" value="2"/>
</dbReference>
<dbReference type="AlphaFoldDB" id="A0AAN9TK03"/>
<organism evidence="7 8">
    <name type="scientific">Parthenolecanium corni</name>
    <dbReference type="NCBI Taxonomy" id="536013"/>
    <lineage>
        <taxon>Eukaryota</taxon>
        <taxon>Metazoa</taxon>
        <taxon>Ecdysozoa</taxon>
        <taxon>Arthropoda</taxon>
        <taxon>Hexapoda</taxon>
        <taxon>Insecta</taxon>
        <taxon>Pterygota</taxon>
        <taxon>Neoptera</taxon>
        <taxon>Paraneoptera</taxon>
        <taxon>Hemiptera</taxon>
        <taxon>Sternorrhyncha</taxon>
        <taxon>Coccoidea</taxon>
        <taxon>Coccidae</taxon>
        <taxon>Parthenolecanium</taxon>
    </lineage>
</organism>
<comment type="similarity">
    <text evidence="1 5">Belongs to the carnitine/choline acetyltransferase family.</text>
</comment>
<dbReference type="GO" id="GO:0005777">
    <property type="term" value="C:peroxisome"/>
    <property type="evidence" value="ECO:0007669"/>
    <property type="project" value="TreeGrafter"/>
</dbReference>
<dbReference type="PROSITE" id="PS00440">
    <property type="entry name" value="ACYLTRANSF_C_2"/>
    <property type="match status" value="1"/>
</dbReference>
<dbReference type="InterPro" id="IPR039551">
    <property type="entry name" value="Cho/carn_acyl_trans"/>
</dbReference>
<evidence type="ECO:0000256" key="5">
    <source>
        <dbReference type="RuleBase" id="RU003801"/>
    </source>
</evidence>
<dbReference type="FunFam" id="3.30.559.70:FF:000002">
    <property type="entry name" value="Carnitine O-acetyltransferase"/>
    <property type="match status" value="1"/>
</dbReference>
<name>A0AAN9TK03_9HEMI</name>
<evidence type="ECO:0000256" key="4">
    <source>
        <dbReference type="PIRSR" id="PIRSR600542-1"/>
    </source>
</evidence>
<dbReference type="InterPro" id="IPR042231">
    <property type="entry name" value="Cho/carn_acyl_trans_2"/>
</dbReference>
<evidence type="ECO:0000259" key="6">
    <source>
        <dbReference type="Pfam" id="PF00755"/>
    </source>
</evidence>
<sequence>MLNFVRRSLQLHYANSFLKCCSAYESLLRPNASRKLSVTAFQKDSSKSKLPQLPVPNLDDTLVRYLKSVQPFLSPDEYKVTEALVDDFKKQNGTGRQLQKFLEERASKEENWLSDWWLNCAYLEFRKPVVVWSSPGLVFPMQTFGSVADQLTYAANMVKAALSYKEIIDENKIPQDKIGNDPLDMQQYNKIFGTCRIPRPQRDQITYNNNSKHIIVMHNNHFFKLHTCYDGGNTLTTEDLYDNLLAIVEASLEKTVPVGILSTENRDTWAECYQILEKDNKIVLREIETSLFVLSLDSICDVSSANAQTKAALQTIHGGGSKCNSGNRWFDKTIQFIVSRSGEVGLTYEHSPAEGQPIAIMMDYIVDYVNNHYESVDTSTTRNYSSQNQKLSFFIPGELNEYIRNAKGNINKLVKDLDANCFTFDSYGKNLIKEHKYSPDSYIQMAQQYAFYRLHNVPGAHYESASTRRFLHGRTETIRSCSVESIKFAQVMLDKSASGSDKVVALKDAISSHKDYAINAMKGLGIDRHLLGLKLAAKELGIEVPKLFFDAGFVRSSHMRISTSQVASKCDGFMCYGPLVLDGYACCYNPREEQINFAISAFHSCKETSAAMFKESLENSLDDMKDLITAK</sequence>
<keyword evidence="3 5" id="KW-0012">Acyltransferase</keyword>
<evidence type="ECO:0000313" key="8">
    <source>
        <dbReference type="Proteomes" id="UP001367676"/>
    </source>
</evidence>
<evidence type="ECO:0000256" key="3">
    <source>
        <dbReference type="ARBA" id="ARBA00023315"/>
    </source>
</evidence>
<dbReference type="PANTHER" id="PTHR22589">
    <property type="entry name" value="CARNITINE O-ACYLTRANSFERASE"/>
    <property type="match status" value="1"/>
</dbReference>
<protein>
    <recommendedName>
        <fullName evidence="6">Choline/carnitine acyltransferase domain-containing protein</fullName>
    </recommendedName>
</protein>
<keyword evidence="2 5" id="KW-0808">Transferase</keyword>
<dbReference type="GO" id="GO:0004092">
    <property type="term" value="F:carnitine O-acetyltransferase activity"/>
    <property type="evidence" value="ECO:0007669"/>
    <property type="project" value="TreeGrafter"/>
</dbReference>
<feature type="active site" description="Proton acceptor" evidence="4">
    <location>
        <position position="350"/>
    </location>
</feature>
<dbReference type="PROSITE" id="PS00439">
    <property type="entry name" value="ACYLTRANSF_C_1"/>
    <property type="match status" value="1"/>
</dbReference>
<proteinExistence type="inferred from homology"/>
<reference evidence="7 8" key="1">
    <citation type="submission" date="2024-03" db="EMBL/GenBank/DDBJ databases">
        <title>Adaptation during the transition from Ophiocordyceps entomopathogen to insect associate is accompanied by gene loss and intensified selection.</title>
        <authorList>
            <person name="Ward C.M."/>
            <person name="Onetto C.A."/>
            <person name="Borneman A.R."/>
        </authorList>
    </citation>
    <scope>NUCLEOTIDE SEQUENCE [LARGE SCALE GENOMIC DNA]</scope>
    <source>
        <strain evidence="7">AWRI1</strain>
        <tissue evidence="7">Single Adult Female</tissue>
    </source>
</reference>
<dbReference type="Pfam" id="PF00755">
    <property type="entry name" value="Carn_acyltransf"/>
    <property type="match status" value="1"/>
</dbReference>
<dbReference type="GO" id="GO:0019254">
    <property type="term" value="P:carnitine metabolic process, CoA-linked"/>
    <property type="evidence" value="ECO:0007669"/>
    <property type="project" value="TreeGrafter"/>
</dbReference>
<dbReference type="Gene3D" id="3.30.559.10">
    <property type="entry name" value="Chloramphenicol acetyltransferase-like domain"/>
    <property type="match status" value="1"/>
</dbReference>
<gene>
    <name evidence="7" type="ORF">V9T40_007779</name>
</gene>
<dbReference type="Proteomes" id="UP001367676">
    <property type="component" value="Unassembled WGS sequence"/>
</dbReference>